<dbReference type="EMBL" id="DWYW01000216">
    <property type="protein sequence ID" value="HJA91023.1"/>
    <property type="molecule type" value="Genomic_DNA"/>
</dbReference>
<proteinExistence type="predicted"/>
<comment type="caution">
    <text evidence="3">The sequence shown here is derived from an EMBL/GenBank/DDBJ whole genome shotgun (WGS) entry which is preliminary data.</text>
</comment>
<keyword evidence="2" id="KW-1133">Transmembrane helix</keyword>
<sequence length="110" mass="12883">MSEESIVTVVVALIGSAIVPALINKFKPKHELDSTNIQNAINLLEANEKKYDNLSKRFDNLEVKYERVVEENDKLEEENDHLKRENETYRLRIVELESRVKKLEDDLNKE</sequence>
<gene>
    <name evidence="3" type="ORF">H9948_09570</name>
</gene>
<reference evidence="3" key="1">
    <citation type="journal article" date="2021" name="PeerJ">
        <title>Extensive microbial diversity within the chicken gut microbiome revealed by metagenomics and culture.</title>
        <authorList>
            <person name="Gilroy R."/>
            <person name="Ravi A."/>
            <person name="Getino M."/>
            <person name="Pursley I."/>
            <person name="Horton D.L."/>
            <person name="Alikhan N.F."/>
            <person name="Baker D."/>
            <person name="Gharbi K."/>
            <person name="Hall N."/>
            <person name="Watson M."/>
            <person name="Adriaenssens E.M."/>
            <person name="Foster-Nyarko E."/>
            <person name="Jarju S."/>
            <person name="Secka A."/>
            <person name="Antonio M."/>
            <person name="Oren A."/>
            <person name="Chaudhuri R.R."/>
            <person name="La Ragione R."/>
            <person name="Hildebrand F."/>
            <person name="Pallen M.J."/>
        </authorList>
    </citation>
    <scope>NUCLEOTIDE SEQUENCE</scope>
    <source>
        <strain evidence="3">CHK171-505</strain>
    </source>
</reference>
<reference evidence="3" key="2">
    <citation type="submission" date="2021-04" db="EMBL/GenBank/DDBJ databases">
        <authorList>
            <person name="Gilroy R."/>
        </authorList>
    </citation>
    <scope>NUCLEOTIDE SEQUENCE</scope>
    <source>
        <strain evidence="3">CHK171-505</strain>
    </source>
</reference>
<name>A0A9D2I3Q7_9LACT</name>
<accession>A0A9D2I3Q7</accession>
<evidence type="ECO:0000313" key="3">
    <source>
        <dbReference type="EMBL" id="HJA91023.1"/>
    </source>
</evidence>
<dbReference type="AlphaFoldDB" id="A0A9D2I3Q7"/>
<keyword evidence="1" id="KW-0175">Coiled coil</keyword>
<evidence type="ECO:0000256" key="1">
    <source>
        <dbReference type="SAM" id="Coils"/>
    </source>
</evidence>
<feature type="coiled-coil region" evidence="1">
    <location>
        <begin position="37"/>
        <end position="106"/>
    </location>
</feature>
<organism evidence="3 4">
    <name type="scientific">Candidatus Jeotgalibaca merdavium</name>
    <dbReference type="NCBI Taxonomy" id="2838627"/>
    <lineage>
        <taxon>Bacteria</taxon>
        <taxon>Bacillati</taxon>
        <taxon>Bacillota</taxon>
        <taxon>Bacilli</taxon>
        <taxon>Lactobacillales</taxon>
        <taxon>Carnobacteriaceae</taxon>
        <taxon>Jeotgalibaca</taxon>
    </lineage>
</organism>
<evidence type="ECO:0000313" key="4">
    <source>
        <dbReference type="Proteomes" id="UP000886856"/>
    </source>
</evidence>
<evidence type="ECO:0000256" key="2">
    <source>
        <dbReference type="SAM" id="Phobius"/>
    </source>
</evidence>
<keyword evidence="2" id="KW-0472">Membrane</keyword>
<protein>
    <submittedName>
        <fullName evidence="3">Uncharacterized protein</fullName>
    </submittedName>
</protein>
<feature type="transmembrane region" description="Helical" evidence="2">
    <location>
        <begin position="6"/>
        <end position="23"/>
    </location>
</feature>
<keyword evidence="2" id="KW-0812">Transmembrane</keyword>
<dbReference type="Proteomes" id="UP000886856">
    <property type="component" value="Unassembled WGS sequence"/>
</dbReference>